<sequence>MESGYGRHSASFDAAHRAMVVAAGLGYRRYEHQAQQVLRSLPPSARPRGHPCSALIEFEPFALALVATILFLPAVPLRRLFLHRLPARPLLHQLASLLAIAVVSVGFGVAYCPQRTDW</sequence>
<evidence type="ECO:0000313" key="2">
    <source>
        <dbReference type="EMBL" id="CAD9156759.1"/>
    </source>
</evidence>
<reference evidence="2" key="1">
    <citation type="submission" date="2021-01" db="EMBL/GenBank/DDBJ databases">
        <authorList>
            <person name="Corre E."/>
            <person name="Pelletier E."/>
            <person name="Niang G."/>
            <person name="Scheremetjew M."/>
            <person name="Finn R."/>
            <person name="Kale V."/>
            <person name="Holt S."/>
            <person name="Cochrane G."/>
            <person name="Meng A."/>
            <person name="Brown T."/>
            <person name="Cohen L."/>
        </authorList>
    </citation>
    <scope>NUCLEOTIDE SEQUENCE</scope>
    <source>
        <strain evidence="2">OF101</strain>
    </source>
</reference>
<feature type="transmembrane region" description="Helical" evidence="1">
    <location>
        <begin position="61"/>
        <end position="78"/>
    </location>
</feature>
<keyword evidence="1" id="KW-0472">Membrane</keyword>
<feature type="transmembrane region" description="Helical" evidence="1">
    <location>
        <begin position="90"/>
        <end position="111"/>
    </location>
</feature>
<accession>A0A7S1WAC3</accession>
<dbReference type="AlphaFoldDB" id="A0A7S1WAC3"/>
<gene>
    <name evidence="2" type="ORF">ACAT0790_LOCUS34476</name>
</gene>
<keyword evidence="1" id="KW-0812">Transmembrane</keyword>
<name>A0A7S1WAC3_ALECA</name>
<dbReference type="EMBL" id="HBGE01057232">
    <property type="protein sequence ID" value="CAD9156759.1"/>
    <property type="molecule type" value="Transcribed_RNA"/>
</dbReference>
<protein>
    <submittedName>
        <fullName evidence="2">Uncharacterized protein</fullName>
    </submittedName>
</protein>
<evidence type="ECO:0000256" key="1">
    <source>
        <dbReference type="SAM" id="Phobius"/>
    </source>
</evidence>
<organism evidence="2">
    <name type="scientific">Alexandrium catenella</name>
    <name type="common">Red tide dinoflagellate</name>
    <name type="synonym">Gonyaulax catenella</name>
    <dbReference type="NCBI Taxonomy" id="2925"/>
    <lineage>
        <taxon>Eukaryota</taxon>
        <taxon>Sar</taxon>
        <taxon>Alveolata</taxon>
        <taxon>Dinophyceae</taxon>
        <taxon>Gonyaulacales</taxon>
        <taxon>Pyrocystaceae</taxon>
        <taxon>Alexandrium</taxon>
    </lineage>
</organism>
<proteinExistence type="predicted"/>
<keyword evidence="1" id="KW-1133">Transmembrane helix</keyword>